<evidence type="ECO:0000313" key="3">
    <source>
        <dbReference type="EMBL" id="CAJ1395749.1"/>
    </source>
</evidence>
<dbReference type="AlphaFoldDB" id="A0AA36N7S1"/>
<name>A0AA36N7S1_9DINO</name>
<gene>
    <name evidence="3" type="ORF">EVOR1521_LOCUS20110</name>
</gene>
<dbReference type="PANTHER" id="PTHR47447">
    <property type="entry name" value="OS03G0856100 PROTEIN"/>
    <property type="match status" value="1"/>
</dbReference>
<keyword evidence="4" id="KW-1185">Reference proteome</keyword>
<proteinExistence type="predicted"/>
<evidence type="ECO:0000256" key="2">
    <source>
        <dbReference type="PROSITE-ProRule" id="PRU00708"/>
    </source>
</evidence>
<protein>
    <recommendedName>
        <fullName evidence="5">Pentatricopeptide repeat-containing protein, chloroplastic</fullName>
    </recommendedName>
</protein>
<evidence type="ECO:0000313" key="4">
    <source>
        <dbReference type="Proteomes" id="UP001178507"/>
    </source>
</evidence>
<dbReference type="EMBL" id="CAUJNA010003207">
    <property type="protein sequence ID" value="CAJ1395749.1"/>
    <property type="molecule type" value="Genomic_DNA"/>
</dbReference>
<feature type="repeat" description="PPR" evidence="2">
    <location>
        <begin position="208"/>
        <end position="242"/>
    </location>
</feature>
<dbReference type="Gene3D" id="1.25.40.10">
    <property type="entry name" value="Tetratricopeptide repeat domain"/>
    <property type="match status" value="3"/>
</dbReference>
<reference evidence="3" key="1">
    <citation type="submission" date="2023-08" db="EMBL/GenBank/DDBJ databases">
        <authorList>
            <person name="Chen Y."/>
            <person name="Shah S."/>
            <person name="Dougan E. K."/>
            <person name="Thang M."/>
            <person name="Chan C."/>
        </authorList>
    </citation>
    <scope>NUCLEOTIDE SEQUENCE</scope>
</reference>
<accession>A0AA36N7S1</accession>
<dbReference type="PANTHER" id="PTHR47447:SF17">
    <property type="entry name" value="OS12G0638900 PROTEIN"/>
    <property type="match status" value="1"/>
</dbReference>
<dbReference type="PROSITE" id="PS51375">
    <property type="entry name" value="PPR"/>
    <property type="match status" value="1"/>
</dbReference>
<dbReference type="InterPro" id="IPR002885">
    <property type="entry name" value="PPR_rpt"/>
</dbReference>
<dbReference type="Proteomes" id="UP001178507">
    <property type="component" value="Unassembled WGS sequence"/>
</dbReference>
<comment type="caution">
    <text evidence="3">The sequence shown here is derived from an EMBL/GenBank/DDBJ whole genome shotgun (WGS) entry which is preliminary data.</text>
</comment>
<keyword evidence="1" id="KW-0677">Repeat</keyword>
<organism evidence="3 4">
    <name type="scientific">Effrenium voratum</name>
    <dbReference type="NCBI Taxonomy" id="2562239"/>
    <lineage>
        <taxon>Eukaryota</taxon>
        <taxon>Sar</taxon>
        <taxon>Alveolata</taxon>
        <taxon>Dinophyceae</taxon>
        <taxon>Suessiales</taxon>
        <taxon>Symbiodiniaceae</taxon>
        <taxon>Effrenium</taxon>
    </lineage>
</organism>
<dbReference type="InterPro" id="IPR011990">
    <property type="entry name" value="TPR-like_helical_dom_sf"/>
</dbReference>
<evidence type="ECO:0000256" key="1">
    <source>
        <dbReference type="ARBA" id="ARBA00022737"/>
    </source>
</evidence>
<evidence type="ECO:0008006" key="5">
    <source>
        <dbReference type="Google" id="ProtNLM"/>
    </source>
</evidence>
<sequence>MEVSTLVGSELDKFSCNAALRLCTKGGWWKLSVELLRLMGVSKIQVDVIAASTALAACARTGQWRVASTILAGMEHGLKPDTTCHNTGINGCTRCLQWQLVLARMWQMRRAGMEATAVSRSEVLEVLCQSGLWQRAWHFLQRTTLADAVMQSIAIGLSQWRIGLLASDAHLKMDTVSLNASLRTCSKGSWRRAAGFLASSLARSLRASRITYSTLVAALARRRAWEAALRQGAALRARGLQPDVATGSATASGCEWHRALDASRQMRRWAVQATARLQGTLVSSCQALAQWVSALRLLADFVPRGLQLTRAATNSAMSACGPNWLRALALSAAVPPDAIAAGVRIAASEWMPALNSLRWAGHASLEPEISTFNAALGACQSTACWEQQLGIMRHLPRQLQVDSTSAGAAISASGKASSWDTAASLLQGMWGQMLRPDVAELSAAIAACERARKWANSIALLRVADLQLVHPNTATFGAAISACEQAQRQTARALAGNRPLLCNASRSTGGATARATCD</sequence>